<keyword evidence="1" id="KW-0732">Signal</keyword>
<protein>
    <recommendedName>
        <fullName evidence="3">MHC class I-like antigen recognition-like domain-containing protein</fullName>
    </recommendedName>
</protein>
<evidence type="ECO:0000256" key="2">
    <source>
        <dbReference type="ARBA" id="ARBA00023180"/>
    </source>
</evidence>
<dbReference type="Pfam" id="PF16497">
    <property type="entry name" value="MHC_I_3"/>
    <property type="match status" value="1"/>
</dbReference>
<dbReference type="Gene3D" id="3.30.500.10">
    <property type="entry name" value="MHC class I-like antigen recognition-like"/>
    <property type="match status" value="1"/>
</dbReference>
<evidence type="ECO:0000313" key="5">
    <source>
        <dbReference type="Proteomes" id="UP001266305"/>
    </source>
</evidence>
<dbReference type="InterPro" id="IPR011161">
    <property type="entry name" value="MHC_I-like_Ag-recog"/>
</dbReference>
<dbReference type="InterPro" id="IPR037055">
    <property type="entry name" value="MHC_I-like_Ag-recog_sf"/>
</dbReference>
<gene>
    <name evidence="4" type="ORF">P7K49_037516</name>
</gene>
<keyword evidence="2" id="KW-0325">Glycoprotein</keyword>
<evidence type="ECO:0000259" key="3">
    <source>
        <dbReference type="Pfam" id="PF16497"/>
    </source>
</evidence>
<evidence type="ECO:0000256" key="1">
    <source>
        <dbReference type="ARBA" id="ARBA00022729"/>
    </source>
</evidence>
<accession>A0ABQ9TI98</accession>
<dbReference type="Proteomes" id="UP001266305">
    <property type="component" value="Unassembled WGS sequence"/>
</dbReference>
<feature type="domain" description="MHC class I-like antigen recognition-like" evidence="3">
    <location>
        <begin position="33"/>
        <end position="110"/>
    </location>
</feature>
<keyword evidence="5" id="KW-1185">Reference proteome</keyword>
<dbReference type="EMBL" id="JASSZA010000022">
    <property type="protein sequence ID" value="KAK2084483.1"/>
    <property type="molecule type" value="Genomic_DNA"/>
</dbReference>
<comment type="caution">
    <text evidence="4">The sequence shown here is derived from an EMBL/GenBank/DDBJ whole genome shotgun (WGS) entry which is preliminary data.</text>
</comment>
<dbReference type="SUPFAM" id="SSF54452">
    <property type="entry name" value="MHC antigen-recognition domain"/>
    <property type="match status" value="1"/>
</dbReference>
<evidence type="ECO:0000313" key="4">
    <source>
        <dbReference type="EMBL" id="KAK2084483.1"/>
    </source>
</evidence>
<dbReference type="InterPro" id="IPR011162">
    <property type="entry name" value="MHC_I/II-like_Ag-recog"/>
</dbReference>
<reference evidence="4 5" key="1">
    <citation type="submission" date="2023-05" db="EMBL/GenBank/DDBJ databases">
        <title>B98-5 Cell Line De Novo Hybrid Assembly: An Optical Mapping Approach.</title>
        <authorList>
            <person name="Kananen K."/>
            <person name="Auerbach J.A."/>
            <person name="Kautto E."/>
            <person name="Blachly J.S."/>
        </authorList>
    </citation>
    <scope>NUCLEOTIDE SEQUENCE [LARGE SCALE GENOMIC DNA]</scope>
    <source>
        <strain evidence="4">B95-8</strain>
        <tissue evidence="4">Cell line</tissue>
    </source>
</reference>
<proteinExistence type="predicted"/>
<sequence length="149" mass="17281">MGRMRPGTQRRDPARTLAAPWLRERQRGSELAGISSFANSSWTRTDGLAWLGELQTHSWRNGSDTIRSLKPWSRGTFSDREWKTLQQLFRVYRDSFTTDVKEFAKMLHLACELRDRILGRYPRGENGHSSSTGRLWLHLMRPSALSTLF</sequence>
<organism evidence="4 5">
    <name type="scientific">Saguinus oedipus</name>
    <name type="common">Cotton-top tamarin</name>
    <name type="synonym">Oedipomidas oedipus</name>
    <dbReference type="NCBI Taxonomy" id="9490"/>
    <lineage>
        <taxon>Eukaryota</taxon>
        <taxon>Metazoa</taxon>
        <taxon>Chordata</taxon>
        <taxon>Craniata</taxon>
        <taxon>Vertebrata</taxon>
        <taxon>Euteleostomi</taxon>
        <taxon>Mammalia</taxon>
        <taxon>Eutheria</taxon>
        <taxon>Euarchontoglires</taxon>
        <taxon>Primates</taxon>
        <taxon>Haplorrhini</taxon>
        <taxon>Platyrrhini</taxon>
        <taxon>Cebidae</taxon>
        <taxon>Callitrichinae</taxon>
        <taxon>Saguinus</taxon>
    </lineage>
</organism>
<name>A0ABQ9TI98_SAGOE</name>